<evidence type="ECO:0000256" key="2">
    <source>
        <dbReference type="ARBA" id="ARBA00004496"/>
    </source>
</evidence>
<keyword evidence="10" id="KW-1185">Reference proteome</keyword>
<evidence type="ECO:0000313" key="9">
    <source>
        <dbReference type="EnsemblMetazoa" id="AALFPA23_022731.P33736"/>
    </source>
</evidence>
<proteinExistence type="inferred from homology"/>
<accession>A0ABM1ZY57</accession>
<dbReference type="EnsemblMetazoa" id="AALFPA23_022731.R33736">
    <property type="protein sequence ID" value="AALFPA23_022731.P33736"/>
    <property type="gene ID" value="AALFPA23_022731"/>
</dbReference>
<dbReference type="RefSeq" id="XP_019557494.3">
    <property type="nucleotide sequence ID" value="XM_019701949.3"/>
</dbReference>
<keyword evidence="7" id="KW-0819">tRNA processing</keyword>
<sequence>MSSFVKRRGAVTIKGTRASLHSGQAILSSGNPSLDHVFGGGFPIGSIIAIEEDKYANYSRVLTKYFLAEGLVNSHSTFVASLEEDPVQLMKKLPTPVEDTEPERTSQNQAPEDMRIAFRYNKLAVVDLEQKSSTQLGHFFDLSKQIDESELTKHDITYWDGTDCPDNLSKAFTNPSFQSLLDAIHLKVKQPQFDQSNSEVKDKNLLRICINSIGSPLWYDQNFPSDLVKFLTILKAFVRNTLSCCLVTLPTHLFHHLEGDTQRMYDRLIDQVDCCIALESFAGSDKETNPVFKEYHGLLDIVKISALNTLAAFVPETRDLAFKLRRRKFVIEKLHLPPELGDDKDERGQKKVASMGMGCASAGGGGGKLDF</sequence>
<dbReference type="PANTHER" id="PTHR12896:SF1">
    <property type="entry name" value="ELONGATOR COMPLEX PROTEIN 4"/>
    <property type="match status" value="1"/>
</dbReference>
<dbReference type="InterPro" id="IPR008728">
    <property type="entry name" value="Elongator_complex_protein_4"/>
</dbReference>
<comment type="similarity">
    <text evidence="4">Belongs to the ELP4 family.</text>
</comment>
<evidence type="ECO:0000256" key="6">
    <source>
        <dbReference type="ARBA" id="ARBA00022490"/>
    </source>
</evidence>
<organism evidence="9 10">
    <name type="scientific">Aedes albopictus</name>
    <name type="common">Asian tiger mosquito</name>
    <name type="synonym">Stegomyia albopicta</name>
    <dbReference type="NCBI Taxonomy" id="7160"/>
    <lineage>
        <taxon>Eukaryota</taxon>
        <taxon>Metazoa</taxon>
        <taxon>Ecdysozoa</taxon>
        <taxon>Arthropoda</taxon>
        <taxon>Hexapoda</taxon>
        <taxon>Insecta</taxon>
        <taxon>Pterygota</taxon>
        <taxon>Neoptera</taxon>
        <taxon>Endopterygota</taxon>
        <taxon>Diptera</taxon>
        <taxon>Nematocera</taxon>
        <taxon>Culicoidea</taxon>
        <taxon>Culicidae</taxon>
        <taxon>Culicinae</taxon>
        <taxon>Aedini</taxon>
        <taxon>Aedes</taxon>
        <taxon>Stegomyia</taxon>
    </lineage>
</organism>
<dbReference type="Gene3D" id="3.40.50.300">
    <property type="entry name" value="P-loop containing nucleotide triphosphate hydrolases"/>
    <property type="match status" value="1"/>
</dbReference>
<keyword evidence="6" id="KW-0963">Cytoplasm</keyword>
<evidence type="ECO:0000313" key="10">
    <source>
        <dbReference type="Proteomes" id="UP000069940"/>
    </source>
</evidence>
<evidence type="ECO:0000256" key="5">
    <source>
        <dbReference type="ARBA" id="ARBA00020265"/>
    </source>
</evidence>
<dbReference type="CDD" id="cd19494">
    <property type="entry name" value="Elp4"/>
    <property type="match status" value="1"/>
</dbReference>
<reference evidence="10" key="1">
    <citation type="journal article" date="2015" name="Proc. Natl. Acad. Sci. U.S.A.">
        <title>Genome sequence of the Asian Tiger mosquito, Aedes albopictus, reveals insights into its biology, genetics, and evolution.</title>
        <authorList>
            <person name="Chen X.G."/>
            <person name="Jiang X."/>
            <person name="Gu J."/>
            <person name="Xu M."/>
            <person name="Wu Y."/>
            <person name="Deng Y."/>
            <person name="Zhang C."/>
            <person name="Bonizzoni M."/>
            <person name="Dermauw W."/>
            <person name="Vontas J."/>
            <person name="Armbruster P."/>
            <person name="Huang X."/>
            <person name="Yang Y."/>
            <person name="Zhang H."/>
            <person name="He W."/>
            <person name="Peng H."/>
            <person name="Liu Y."/>
            <person name="Wu K."/>
            <person name="Chen J."/>
            <person name="Lirakis M."/>
            <person name="Topalis P."/>
            <person name="Van Leeuwen T."/>
            <person name="Hall A.B."/>
            <person name="Jiang X."/>
            <person name="Thorpe C."/>
            <person name="Mueller R.L."/>
            <person name="Sun C."/>
            <person name="Waterhouse R.M."/>
            <person name="Yan G."/>
            <person name="Tu Z.J."/>
            <person name="Fang X."/>
            <person name="James A.A."/>
        </authorList>
    </citation>
    <scope>NUCLEOTIDE SEQUENCE [LARGE SCALE GENOMIC DNA]</scope>
    <source>
        <strain evidence="10">Foshan</strain>
    </source>
</reference>
<evidence type="ECO:0000256" key="8">
    <source>
        <dbReference type="ARBA" id="ARBA00023242"/>
    </source>
</evidence>
<keyword evidence="8" id="KW-0539">Nucleus</keyword>
<evidence type="ECO:0000256" key="4">
    <source>
        <dbReference type="ARBA" id="ARBA00007573"/>
    </source>
</evidence>
<evidence type="ECO:0000256" key="7">
    <source>
        <dbReference type="ARBA" id="ARBA00022694"/>
    </source>
</evidence>
<evidence type="ECO:0000256" key="3">
    <source>
        <dbReference type="ARBA" id="ARBA00005043"/>
    </source>
</evidence>
<protein>
    <recommendedName>
        <fullName evidence="5">Elongator complex protein 4</fullName>
    </recommendedName>
</protein>
<dbReference type="PANTHER" id="PTHR12896">
    <property type="entry name" value="PAX6 NEIGHBOR PROTEIN PAXNEB"/>
    <property type="match status" value="1"/>
</dbReference>
<dbReference type="Proteomes" id="UP000069940">
    <property type="component" value="Unassembled WGS sequence"/>
</dbReference>
<dbReference type="GeneID" id="109426439"/>
<comment type="pathway">
    <text evidence="3">tRNA modification; 5-methoxycarbonylmethyl-2-thiouridine-tRNA biosynthesis.</text>
</comment>
<dbReference type="Pfam" id="PF05625">
    <property type="entry name" value="PAXNEB"/>
    <property type="match status" value="1"/>
</dbReference>
<name>A0ABM1ZY57_AEDAL</name>
<reference evidence="9" key="2">
    <citation type="submission" date="2025-05" db="UniProtKB">
        <authorList>
            <consortium name="EnsemblMetazoa"/>
        </authorList>
    </citation>
    <scope>IDENTIFICATION</scope>
    <source>
        <strain evidence="9">Foshan</strain>
    </source>
</reference>
<dbReference type="InterPro" id="IPR027417">
    <property type="entry name" value="P-loop_NTPase"/>
</dbReference>
<comment type="subcellular location">
    <subcellularLocation>
        <location evidence="2">Cytoplasm</location>
    </subcellularLocation>
    <subcellularLocation>
        <location evidence="1">Nucleus</location>
    </subcellularLocation>
</comment>
<evidence type="ECO:0000256" key="1">
    <source>
        <dbReference type="ARBA" id="ARBA00004123"/>
    </source>
</evidence>